<keyword evidence="2" id="KW-1185">Reference proteome</keyword>
<dbReference type="Proteomes" id="UP001592582">
    <property type="component" value="Unassembled WGS sequence"/>
</dbReference>
<accession>A0ABV6VK13</accession>
<organism evidence="1 2">
    <name type="scientific">Streptacidiphilus alkalitolerans</name>
    <dbReference type="NCBI Taxonomy" id="3342712"/>
    <lineage>
        <taxon>Bacteria</taxon>
        <taxon>Bacillati</taxon>
        <taxon>Actinomycetota</taxon>
        <taxon>Actinomycetes</taxon>
        <taxon>Kitasatosporales</taxon>
        <taxon>Streptomycetaceae</taxon>
        <taxon>Streptacidiphilus</taxon>
    </lineage>
</organism>
<sequence length="87" mass="9110">MNIELSTAYPHEQADALRQVQEAVVEHARTRRALDAALAAATAAGVPAEALHEVGQCEPGHGRHAGEGEVGASVQFEAFAHAEDAEI</sequence>
<reference evidence="1 2" key="1">
    <citation type="submission" date="2024-09" db="EMBL/GenBank/DDBJ databases">
        <authorList>
            <person name="Lee S.D."/>
        </authorList>
    </citation>
    <scope>NUCLEOTIDE SEQUENCE [LARGE SCALE GENOMIC DNA]</scope>
    <source>
        <strain evidence="1 2">N1-1</strain>
    </source>
</reference>
<name>A0ABV6VK13_9ACTN</name>
<comment type="caution">
    <text evidence="1">The sequence shown here is derived from an EMBL/GenBank/DDBJ whole genome shotgun (WGS) entry which is preliminary data.</text>
</comment>
<evidence type="ECO:0000313" key="1">
    <source>
        <dbReference type="EMBL" id="MFC1414080.1"/>
    </source>
</evidence>
<protein>
    <submittedName>
        <fullName evidence="1">Uncharacterized protein</fullName>
    </submittedName>
</protein>
<evidence type="ECO:0000313" key="2">
    <source>
        <dbReference type="Proteomes" id="UP001592582"/>
    </source>
</evidence>
<proteinExistence type="predicted"/>
<dbReference type="RefSeq" id="WP_380517041.1">
    <property type="nucleotide sequence ID" value="NZ_JBHEZX010000021.1"/>
</dbReference>
<gene>
    <name evidence="1" type="ORF">ACEZDG_32945</name>
</gene>
<dbReference type="EMBL" id="JBHEZX010000021">
    <property type="protein sequence ID" value="MFC1414080.1"/>
    <property type="molecule type" value="Genomic_DNA"/>
</dbReference>